<proteinExistence type="predicted"/>
<protein>
    <submittedName>
        <fullName evidence="2">Uncharacterized protein</fullName>
    </submittedName>
</protein>
<dbReference type="Proteomes" id="UP000234323">
    <property type="component" value="Unassembled WGS sequence"/>
</dbReference>
<organism evidence="2 3">
    <name type="scientific">Rhizophagus irregularis</name>
    <dbReference type="NCBI Taxonomy" id="588596"/>
    <lineage>
        <taxon>Eukaryota</taxon>
        <taxon>Fungi</taxon>
        <taxon>Fungi incertae sedis</taxon>
        <taxon>Mucoromycota</taxon>
        <taxon>Glomeromycotina</taxon>
        <taxon>Glomeromycetes</taxon>
        <taxon>Glomerales</taxon>
        <taxon>Glomeraceae</taxon>
        <taxon>Rhizophagus</taxon>
    </lineage>
</organism>
<reference evidence="2 3" key="1">
    <citation type="submission" date="2015-10" db="EMBL/GenBank/DDBJ databases">
        <title>Genome analyses suggest a sexual origin of heterokaryosis in a supposedly ancient asexual fungus.</title>
        <authorList>
            <person name="Ropars J."/>
            <person name="Sedzielewska K."/>
            <person name="Noel J."/>
            <person name="Charron P."/>
            <person name="Farinelli L."/>
            <person name="Marton T."/>
            <person name="Kruger M."/>
            <person name="Pelin A."/>
            <person name="Brachmann A."/>
            <person name="Corradi N."/>
        </authorList>
    </citation>
    <scope>NUCLEOTIDE SEQUENCE [LARGE SCALE GENOMIC DNA]</scope>
    <source>
        <strain evidence="2 3">A4</strain>
    </source>
</reference>
<feature type="region of interest" description="Disordered" evidence="1">
    <location>
        <begin position="1"/>
        <end position="117"/>
    </location>
</feature>
<gene>
    <name evidence="2" type="ORF">RhiirA4_450409</name>
</gene>
<dbReference type="AlphaFoldDB" id="A0A2I1FT76"/>
<dbReference type="EMBL" id="LLXI01000004">
    <property type="protein sequence ID" value="PKY37543.1"/>
    <property type="molecule type" value="Genomic_DNA"/>
</dbReference>
<feature type="compositionally biased region" description="Polar residues" evidence="1">
    <location>
        <begin position="21"/>
        <end position="52"/>
    </location>
</feature>
<accession>A0A2I1FT76</accession>
<keyword evidence="3" id="KW-1185">Reference proteome</keyword>
<evidence type="ECO:0000313" key="2">
    <source>
        <dbReference type="EMBL" id="PKY37543.1"/>
    </source>
</evidence>
<name>A0A2I1FT76_9GLOM</name>
<feature type="compositionally biased region" description="Polar residues" evidence="1">
    <location>
        <begin position="78"/>
        <end position="106"/>
    </location>
</feature>
<evidence type="ECO:0000313" key="3">
    <source>
        <dbReference type="Proteomes" id="UP000234323"/>
    </source>
</evidence>
<evidence type="ECO:0000256" key="1">
    <source>
        <dbReference type="SAM" id="MobiDB-lite"/>
    </source>
</evidence>
<sequence length="151" mass="15784">MSLSNKNKNKNKTGNDTTTKRPASSSPAGNVSGQGFSPASPSNTLPLTTSANKRTRVSEESSAMNIEQPLPPSPGLVETTSVKEPSQPEPSSLDTSLHTPTSNHSTGKGPKITPAVSFPERAASPDAFQAAVQFQPILYYASAALNDIEGF</sequence>
<comment type="caution">
    <text evidence="2">The sequence shown here is derived from an EMBL/GenBank/DDBJ whole genome shotgun (WGS) entry which is preliminary data.</text>
</comment>